<dbReference type="KEGG" id="npi:G7071_03025"/>
<feature type="transmembrane region" description="Helical" evidence="5">
    <location>
        <begin position="287"/>
        <end position="306"/>
    </location>
</feature>
<gene>
    <name evidence="7" type="ORF">G7071_03025</name>
</gene>
<sequence>MPTLTRVYRPAYALLIGVAALTGLLAVVAALVLDRRLVDPEGFLGPSWLRLPLLVLGAFLLDMLPRTLWVSRLNPKLMPGIVRDRVRDHWTRERLVLVVSGLVCFYITYVSYRNLKSFLPFVLGEEKYDRELHLMDRVLFLGNDPATVLHTVFGTGWSAHALSSIYLWFLPLVPLALAAWLVWSRNITFGYWFATSQCLAWSLGTASYYALPTLGPGFAYAHLYGDLPTTGSGALMDSLYYARKGVLRDGVEGAVQSVAGFASLHVAITLLVALMVQYTLRNRIVHWIFWINFVITVIATLYFGWHYVADDIAGVAIALVSFWLGGLASGQKFDRGGLASHPTSTTSRVPVDAD</sequence>
<name>A0A6G7YKE2_9ACTN</name>
<feature type="transmembrane region" description="Helical" evidence="5">
    <location>
        <begin position="165"/>
        <end position="183"/>
    </location>
</feature>
<feature type="transmembrane region" description="Helical" evidence="5">
    <location>
        <begin position="258"/>
        <end position="280"/>
    </location>
</feature>
<dbReference type="GO" id="GO:0016020">
    <property type="term" value="C:membrane"/>
    <property type="evidence" value="ECO:0007669"/>
    <property type="project" value="UniProtKB-SubCell"/>
</dbReference>
<feature type="transmembrane region" description="Helical" evidence="5">
    <location>
        <begin position="12"/>
        <end position="33"/>
    </location>
</feature>
<feature type="transmembrane region" description="Helical" evidence="5">
    <location>
        <begin position="190"/>
        <end position="211"/>
    </location>
</feature>
<proteinExistence type="predicted"/>
<keyword evidence="3 5" id="KW-1133">Transmembrane helix</keyword>
<protein>
    <submittedName>
        <fullName evidence="7">Inositol phosphorylceramide synthase</fullName>
    </submittedName>
</protein>
<evidence type="ECO:0000256" key="2">
    <source>
        <dbReference type="ARBA" id="ARBA00022692"/>
    </source>
</evidence>
<organism evidence="7 8">
    <name type="scientific">Nocardioides piscis</name>
    <dbReference type="NCBI Taxonomy" id="2714938"/>
    <lineage>
        <taxon>Bacteria</taxon>
        <taxon>Bacillati</taxon>
        <taxon>Actinomycetota</taxon>
        <taxon>Actinomycetes</taxon>
        <taxon>Propionibacteriales</taxon>
        <taxon>Nocardioidaceae</taxon>
        <taxon>Nocardioides</taxon>
    </lineage>
</organism>
<keyword evidence="8" id="KW-1185">Reference proteome</keyword>
<accession>A0A6G7YKE2</accession>
<evidence type="ECO:0000259" key="6">
    <source>
        <dbReference type="Pfam" id="PF14378"/>
    </source>
</evidence>
<evidence type="ECO:0000313" key="7">
    <source>
        <dbReference type="EMBL" id="QIK77221.1"/>
    </source>
</evidence>
<feature type="domain" description="Inositolphosphotransferase Aur1/Ipt1" evidence="6">
    <location>
        <begin position="131"/>
        <end position="324"/>
    </location>
</feature>
<dbReference type="InterPro" id="IPR026841">
    <property type="entry name" value="Aur1/Ipt1"/>
</dbReference>
<dbReference type="EMBL" id="CP049866">
    <property type="protein sequence ID" value="QIK77221.1"/>
    <property type="molecule type" value="Genomic_DNA"/>
</dbReference>
<dbReference type="PANTHER" id="PTHR31310">
    <property type="match status" value="1"/>
</dbReference>
<keyword evidence="4 5" id="KW-0472">Membrane</keyword>
<dbReference type="PANTHER" id="PTHR31310:SF7">
    <property type="entry name" value="PA-PHOSPHATASE RELATED-FAMILY PROTEIN DDB_G0268928"/>
    <property type="match status" value="1"/>
</dbReference>
<dbReference type="Proteomes" id="UP000502035">
    <property type="component" value="Chromosome"/>
</dbReference>
<evidence type="ECO:0000256" key="4">
    <source>
        <dbReference type="ARBA" id="ARBA00023136"/>
    </source>
</evidence>
<dbReference type="CDD" id="cd03386">
    <property type="entry name" value="PAP2_Aur1_like"/>
    <property type="match status" value="1"/>
</dbReference>
<evidence type="ECO:0000313" key="8">
    <source>
        <dbReference type="Proteomes" id="UP000502035"/>
    </source>
</evidence>
<dbReference type="AlphaFoldDB" id="A0A6G7YKE2"/>
<keyword evidence="2 5" id="KW-0812">Transmembrane</keyword>
<dbReference type="InterPro" id="IPR052185">
    <property type="entry name" value="IPC_Synthase-Related"/>
</dbReference>
<reference evidence="7 8" key="1">
    <citation type="submission" date="2020-03" db="EMBL/GenBank/DDBJ databases">
        <title>Nocardioides sp. nov., isolated from fish.</title>
        <authorList>
            <person name="Hyun D.-W."/>
            <person name="Bae J.-W."/>
        </authorList>
    </citation>
    <scope>NUCLEOTIDE SEQUENCE [LARGE SCALE GENOMIC DNA]</scope>
    <source>
        <strain evidence="7 8">HDW12A</strain>
    </source>
</reference>
<dbReference type="Pfam" id="PF14378">
    <property type="entry name" value="PAP2_3"/>
    <property type="match status" value="1"/>
</dbReference>
<feature type="transmembrane region" description="Helical" evidence="5">
    <location>
        <begin position="95"/>
        <end position="112"/>
    </location>
</feature>
<evidence type="ECO:0000256" key="3">
    <source>
        <dbReference type="ARBA" id="ARBA00022989"/>
    </source>
</evidence>
<comment type="subcellular location">
    <subcellularLocation>
        <location evidence="1">Membrane</location>
        <topology evidence="1">Multi-pass membrane protein</topology>
    </subcellularLocation>
</comment>
<feature type="transmembrane region" description="Helical" evidence="5">
    <location>
        <begin position="312"/>
        <end position="330"/>
    </location>
</feature>
<feature type="transmembrane region" description="Helical" evidence="5">
    <location>
        <begin position="53"/>
        <end position="74"/>
    </location>
</feature>
<evidence type="ECO:0000256" key="5">
    <source>
        <dbReference type="SAM" id="Phobius"/>
    </source>
</evidence>
<evidence type="ECO:0000256" key="1">
    <source>
        <dbReference type="ARBA" id="ARBA00004141"/>
    </source>
</evidence>